<dbReference type="NCBIfam" id="TIGR03661">
    <property type="entry name" value="T1SS_VCA0849"/>
    <property type="match status" value="1"/>
</dbReference>
<dbReference type="NCBIfam" id="NF012196">
    <property type="entry name" value="Ig_like_ice"/>
    <property type="match status" value="1"/>
</dbReference>
<dbReference type="NCBIfam" id="NF033682">
    <property type="entry name" value="retention_LapA"/>
    <property type="match status" value="1"/>
</dbReference>
<dbReference type="Pfam" id="PF13519">
    <property type="entry name" value="VWA_2"/>
    <property type="match status" value="1"/>
</dbReference>
<sequence length="2811" mass="289617">MNSVIGIIKFVIGQVFVISLDGTQRLLTAGDKIYRGEEIVTGGDGSVSITLPDGKTLDVGRNSQWSDNTSVVPQATAQDAQDVAALQDAIAQGADPTQVLEAPAEGNTDIGEAGDGGGSQAEVVLDLTGQIVAPTSGYETQGLAFAATSTDDLTGADAANLAAAASSETTPDTTPPALTIVINPDGSVTFTFTKPPVGFDASDVSVSNGTLTNLVQDPSDPTRWTGTLTPNPNFEGTVTVTVPDGSYSDENGIPGTGGQDSVIVDTLPPEASITIDLIANDDVVNAEEAGQSHTIGGTVSGDVKAGDTVTVTIGNERYTTTVDADGKTWRVDGVPGSVLASNSAVNASVTTSDEAGNQTTANATRPYGVDTTAPDVAITHFAGDDGYINTAESKATPVSGTSSEKTVDLTFTDVNGKVVTVTGVTVVDGKWSTTADLSSLAEGKVDVKATATDPAGNQAHDTASSTLDVTGPSVDIEHFAGDDGYINTAESKATPVSGTSSEKTVDLTFTDVNGKVVTVTGVTVVDGKWSTTADLSSLAEGKVDVKATATDPADNQAHDTASSTLDVTGPSVDIEHFAGDDGYINTAESKATPVSGTSSEKTVDLTFTDVNGKVVTVSGVTVVDGKWSTTADLSSLAEGKVEVKATATDPAGNQAHDTASSTLDVTGPSVDIEHFAGDDGYINTAESKATPVSGTSSEKTVDLTFTDVNGKVVTVTGVTVVDGKWSTTADLSSLAEGKVDVKATATDPAGNQAHDTASSTLDVTGPSVDIEHFAGDDGYINTAESKATPVSGTSSEKTVDLTFTDVNGKVVTVTGVTVVDGKWSTTADLSSLAEGKVDVKATATDPAGNQAHDTASSTLDVTRPSVDIEHFAGDDGYINTAESKATPISGTSSEKTVDLTFTDVNGKVVTVTGVTVVDGKWSTTADLSDLAEGKVDVKATATDPAGNQAHDTASSTLDVTGPSVDIEHFAGDDGYINTAESKATPVSGTSSEKTVDLTFTDVNGKVVTVTGVTVVDGKWSTTADLSSLAEGKVDVKATATDPAGNQAHDTASSTLDVTGPSVDIEHFAGDDGYINTAESKATPVSGTSSEKTVDLTFTDVNGKVVTVTGVTVVDGKWSTTADLSSLAEGKVDVKATATDPAGNQAHDTASSTLDVTGPSVDIEHFAGDDGYINTAESKATPVSGTSSEKTVDLTFTDVNGKVVTVTGVTVVDGKWSTTADLSSLAEGKVEVKATATDPAGNQAHDTASSTLDVTGPSVDIEHFAGDDGYINTAESKATPVSGTSSEKTVDLTFTDVNGKVVTVSGVTVVDGKWSSTADLSSLAEGKVDVKATATDPAGNQAHDTASSTLDVTRPSVDIEHFAGDDGYINTAESKATPVSGTSSEKTVDLTFTDVNGKVVTVTGVTVVDGKWSTTADLSSLAEGKVDVKATATDPAGNQAHDTASSTLDVTGPSVDIEHFAGDDGYINTAESKATPVSGTSSEKTVDLTFTDVNGKVVTVSGVTVVDGKWSTTADLSSLAEGKVDVKATATDPAGNQAHDTASSTLDVTGPTVDIEHFAGDDGYINAAESKATPVSGTSSEKTVDLTFTDVNGKVVTVTGVTVVDGKWSTTADLSSLAEGKLDVKATATDPAGNQAHDTAFSTLDVTAPEIDITGFAGNDGYINQQELGGTFIEGTSNERFVNLTFTDSNGKSVTVSSVPVFDGKWHKTVNLDSLAEGKITVVATATDAAGNQAQDSTSATMDKTLPEIDITNFAGNDGYINAHELAGQFIQGTSTEDHVTLVFTDSKGKEVTLTNVPVIDGKWSTSADLSTLAEGKIKVIATATDPAGNQAHDNDQAVLDTKPPVAHDETVTGLEDTPVHIGWDSLGVSGDTSSVVISSLPPASAGTLYYNDNGTWKPVTEGQSFNSTNTDLRFDPAANASGSPYSIVNYTPVDKAGNVGVETSLNIDITPVADAPTVTLDITSGNSTPSSEVIHINGGSANGGFDIQDGKIVAVGNGVRVWLTEGDPIPTLVGTGTYSYYTQSNTNGSDGYSDIFVVHSNSGYFYRQSDWPADKKELRSLDSFGGNRETNDASAHKDYVFVMKEDGYTYNPSYNTNNNQPTSVNTLDGVKLSYTDSNGQSHSFTNQVSNNLGGVIYSDGTSMAPGSNAPTVTKETNTGTQEHTLDVSAALTDLDGSETLSGITLTGLPEGTKVVDHINNDATYTVGKDGTYTIANTHNLSTLSGTVTIYVPVSAGKFEVVAQATSTETLNHDSATGYSTEGVEQYGAAIGTTGDDTVQGTNSNDVMIADVSGLQLVEGTNYNIAFMVDISGSMTTTDIANTVASLKNVFNSLISSANGAHSGKVNVFLADFDTQVGRTVSVDLKDPTALTQLTSVLNSMVGGDKGGGTNYEDVFKTTANWFQSAAVKNNVGTNLTYFITDGEPTYYQSNETNQVQVGRTSEVLNIDNINYQVGQSYSMSVYGKTREIISASGDVYKYTSSSSNSRELVGHVHAQGDGTYDISTLGGWGNNDGDYGYYNRYYSQQNADAAFKLLQSISHNTIEAIGVGKSLDASSLTRYDSDGIVQSQIDPTKLSEAILGSNKPLPGGDDTLNGGIGNDILFGDVVRFDGIEGNGLSALQTYIAQQMKVSSVTVQDMHHYIADHHQAFDLSSSNDGDDKLYGGAGNDILFGQGGNDLLNGGEGNDILYGGSGNDILIGGKGNDTLIGGSGADTFMWQKGDTGFDVIKDFNPGEGDKINLHDLIGDLDKGADLSRYIRFTDHNGSPTIEVSTQGDFSGNTGGTVNVSITLEHYSGSMPSLESLVSKPEQTVN</sequence>
<dbReference type="SMART" id="SM00327">
    <property type="entry name" value="VWA"/>
    <property type="match status" value="1"/>
</dbReference>
<dbReference type="SUPFAM" id="SSF51120">
    <property type="entry name" value="beta-Roll"/>
    <property type="match status" value="1"/>
</dbReference>
<dbReference type="InterPro" id="IPR044048">
    <property type="entry name" value="Big_12"/>
</dbReference>
<dbReference type="InterPro" id="IPR001343">
    <property type="entry name" value="Hemolysn_Ca-bd"/>
</dbReference>
<feature type="compositionally biased region" description="Polar residues" evidence="2">
    <location>
        <begin position="753"/>
        <end position="762"/>
    </location>
</feature>
<dbReference type="InterPro" id="IPR002035">
    <property type="entry name" value="VWF_A"/>
</dbReference>
<feature type="region of interest" description="Disordered" evidence="2">
    <location>
        <begin position="348"/>
        <end position="368"/>
    </location>
</feature>
<feature type="region of interest" description="Disordered" evidence="2">
    <location>
        <begin position="451"/>
        <end position="470"/>
    </location>
</feature>
<feature type="compositionally biased region" description="Polar residues" evidence="2">
    <location>
        <begin position="655"/>
        <end position="664"/>
    </location>
</feature>
<dbReference type="InterPro" id="IPR044016">
    <property type="entry name" value="Big_13"/>
</dbReference>
<dbReference type="SUPFAM" id="SSF53300">
    <property type="entry name" value="vWA-like"/>
    <property type="match status" value="1"/>
</dbReference>
<dbReference type="InterPro" id="IPR036465">
    <property type="entry name" value="vWFA_dom_sf"/>
</dbReference>
<feature type="compositionally biased region" description="Polar residues" evidence="2">
    <location>
        <begin position="459"/>
        <end position="468"/>
    </location>
</feature>
<feature type="region of interest" description="Disordered" evidence="2">
    <location>
        <begin position="745"/>
        <end position="764"/>
    </location>
</feature>
<feature type="region of interest" description="Disordered" evidence="2">
    <location>
        <begin position="647"/>
        <end position="666"/>
    </location>
</feature>
<feature type="region of interest" description="Disordered" evidence="2">
    <location>
        <begin position="1431"/>
        <end position="1450"/>
    </location>
</feature>
<keyword evidence="5" id="KW-1185">Reference proteome</keyword>
<feature type="compositionally biased region" description="Polar residues" evidence="2">
    <location>
        <begin position="1145"/>
        <end position="1154"/>
    </location>
</feature>
<dbReference type="PROSITE" id="PS50234">
    <property type="entry name" value="VWFA"/>
    <property type="match status" value="1"/>
</dbReference>
<evidence type="ECO:0000259" key="3">
    <source>
        <dbReference type="PROSITE" id="PS50234"/>
    </source>
</evidence>
<dbReference type="InterPro" id="IPR018511">
    <property type="entry name" value="Hemolysin-typ_Ca-bd_CS"/>
</dbReference>
<dbReference type="Proteomes" id="UP000825886">
    <property type="component" value="Chromosome"/>
</dbReference>
<proteinExistence type="predicted"/>
<feature type="compositionally biased region" description="Polar residues" evidence="2">
    <location>
        <begin position="353"/>
        <end position="363"/>
    </location>
</feature>
<evidence type="ECO:0000313" key="4">
    <source>
        <dbReference type="EMBL" id="QZN94673.1"/>
    </source>
</evidence>
<dbReference type="NCBIfam" id="NF033510">
    <property type="entry name" value="Ca_tandemer"/>
    <property type="match status" value="16"/>
</dbReference>
<feature type="region of interest" description="Disordered" evidence="2">
    <location>
        <begin position="1234"/>
        <end position="1254"/>
    </location>
</feature>
<protein>
    <submittedName>
        <fullName evidence="4">Retention module-containing protein</fullName>
    </submittedName>
</protein>
<feature type="compositionally biased region" description="Polar residues" evidence="2">
    <location>
        <begin position="1439"/>
        <end position="1448"/>
    </location>
</feature>
<feature type="compositionally biased region" description="Polar residues" evidence="2">
    <location>
        <begin position="949"/>
        <end position="958"/>
    </location>
</feature>
<dbReference type="Gene3D" id="3.40.50.410">
    <property type="entry name" value="von Willebrand factor, type A domain"/>
    <property type="match status" value="1"/>
</dbReference>
<dbReference type="InterPro" id="IPR049826">
    <property type="entry name" value="Ig-like_ice"/>
</dbReference>
<dbReference type="CDD" id="cd00198">
    <property type="entry name" value="vWFA"/>
    <property type="match status" value="1"/>
</dbReference>
<feature type="region of interest" description="Disordered" evidence="2">
    <location>
        <begin position="549"/>
        <end position="568"/>
    </location>
</feature>
<dbReference type="InterPro" id="IPR011049">
    <property type="entry name" value="Serralysin-like_metalloprot_C"/>
</dbReference>
<dbReference type="Pfam" id="PF00353">
    <property type="entry name" value="HemolysinCabind"/>
    <property type="match status" value="3"/>
</dbReference>
<dbReference type="Gene3D" id="2.60.40.10">
    <property type="entry name" value="Immunoglobulins"/>
    <property type="match status" value="16"/>
</dbReference>
<gene>
    <name evidence="4" type="ORF">K6K13_15470</name>
</gene>
<dbReference type="InterPro" id="IPR019960">
    <property type="entry name" value="T1SS_VCA0849"/>
</dbReference>
<evidence type="ECO:0000313" key="5">
    <source>
        <dbReference type="Proteomes" id="UP000825886"/>
    </source>
</evidence>
<dbReference type="InterPro" id="IPR013783">
    <property type="entry name" value="Ig-like_fold"/>
</dbReference>
<keyword evidence="1" id="KW-0106">Calcium</keyword>
<dbReference type="RefSeq" id="WP_222157792.1">
    <property type="nucleotide sequence ID" value="NZ_CP081864.1"/>
</dbReference>
<reference evidence="4 5" key="1">
    <citation type="submission" date="2021-08" db="EMBL/GenBank/DDBJ databases">
        <title>Culture and genomic analysis of Symbiopectobacterium purcellii sp. nov. gen. nov., isolated from the leafhopper Empoasca decipiens.</title>
        <authorList>
            <person name="Nadal-Jimenez P."/>
            <person name="Siozios S."/>
            <person name="Halliday N."/>
            <person name="Camara M."/>
            <person name="Hurst G.D.D."/>
        </authorList>
    </citation>
    <scope>NUCLEOTIDE SEQUENCE [LARGE SCALE GENOMIC DNA]</scope>
    <source>
        <strain evidence="4 5">SyEd1</strain>
    </source>
</reference>
<evidence type="ECO:0000256" key="2">
    <source>
        <dbReference type="SAM" id="MobiDB-lite"/>
    </source>
</evidence>
<dbReference type="InterPro" id="IPR047777">
    <property type="entry name" value="LapA-like_RM"/>
</dbReference>
<organism evidence="4 5">
    <name type="scientific">Symbiopectobacterium purcellii</name>
    <dbReference type="NCBI Taxonomy" id="2871826"/>
    <lineage>
        <taxon>Bacteria</taxon>
        <taxon>Pseudomonadati</taxon>
        <taxon>Pseudomonadota</taxon>
        <taxon>Gammaproteobacteria</taxon>
        <taxon>Enterobacterales</taxon>
        <taxon>Enterobacteriaceae</taxon>
    </lineage>
</organism>
<feature type="region of interest" description="Disordered" evidence="2">
    <location>
        <begin position="1137"/>
        <end position="1156"/>
    </location>
</feature>
<dbReference type="Pfam" id="PF19077">
    <property type="entry name" value="Big_13"/>
    <property type="match status" value="1"/>
</dbReference>
<feature type="domain" description="VWFA" evidence="3">
    <location>
        <begin position="2303"/>
        <end position="2492"/>
    </location>
</feature>
<name>A0ABX9AHT1_9ENTR</name>
<feature type="compositionally biased region" description="Polar residues" evidence="2">
    <location>
        <begin position="1243"/>
        <end position="1252"/>
    </location>
</feature>
<accession>A0ABX9AHT1</accession>
<dbReference type="PROSITE" id="PS00330">
    <property type="entry name" value="HEMOLYSIN_CALCIUM"/>
    <property type="match status" value="3"/>
</dbReference>
<evidence type="ECO:0000256" key="1">
    <source>
        <dbReference type="ARBA" id="ARBA00022837"/>
    </source>
</evidence>
<dbReference type="Pfam" id="PF19078">
    <property type="entry name" value="Big_12"/>
    <property type="match status" value="1"/>
</dbReference>
<dbReference type="EMBL" id="CP081864">
    <property type="protein sequence ID" value="QZN94673.1"/>
    <property type="molecule type" value="Genomic_DNA"/>
</dbReference>
<feature type="region of interest" description="Disordered" evidence="2">
    <location>
        <begin position="941"/>
        <end position="960"/>
    </location>
</feature>
<dbReference type="PRINTS" id="PR00313">
    <property type="entry name" value="CABNDNGRPT"/>
</dbReference>